<dbReference type="Pfam" id="PF20684">
    <property type="entry name" value="Fung_rhodopsin"/>
    <property type="match status" value="1"/>
</dbReference>
<dbReference type="AlphaFoldDB" id="A0A1Y2LT62"/>
<evidence type="ECO:0000313" key="5">
    <source>
        <dbReference type="Proteomes" id="UP000193240"/>
    </source>
</evidence>
<dbReference type="PANTHER" id="PTHR38794">
    <property type="entry name" value="INTEGRAL MEMBRANE PROTEIN"/>
    <property type="match status" value="1"/>
</dbReference>
<feature type="compositionally biased region" description="Acidic residues" evidence="1">
    <location>
        <begin position="416"/>
        <end position="426"/>
    </location>
</feature>
<feature type="transmembrane region" description="Helical" evidence="2">
    <location>
        <begin position="187"/>
        <end position="211"/>
    </location>
</feature>
<feature type="transmembrane region" description="Helical" evidence="2">
    <location>
        <begin position="70"/>
        <end position="90"/>
    </location>
</feature>
<keyword evidence="2" id="KW-0472">Membrane</keyword>
<evidence type="ECO:0000313" key="4">
    <source>
        <dbReference type="EMBL" id="OSS47081.1"/>
    </source>
</evidence>
<feature type="transmembrane region" description="Helical" evidence="2">
    <location>
        <begin position="35"/>
        <end position="54"/>
    </location>
</feature>
<feature type="compositionally biased region" description="Polar residues" evidence="1">
    <location>
        <begin position="395"/>
        <end position="404"/>
    </location>
</feature>
<keyword evidence="5" id="KW-1185">Reference proteome</keyword>
<dbReference type="InterPro" id="IPR049326">
    <property type="entry name" value="Rhodopsin_dom_fungi"/>
</dbReference>
<evidence type="ECO:0000259" key="3">
    <source>
        <dbReference type="Pfam" id="PF20684"/>
    </source>
</evidence>
<dbReference type="EMBL" id="KZ107849">
    <property type="protein sequence ID" value="OSS47081.1"/>
    <property type="molecule type" value="Genomic_DNA"/>
</dbReference>
<evidence type="ECO:0000256" key="2">
    <source>
        <dbReference type="SAM" id="Phobius"/>
    </source>
</evidence>
<keyword evidence="2" id="KW-1133">Transmembrane helix</keyword>
<evidence type="ECO:0000256" key="1">
    <source>
        <dbReference type="SAM" id="MobiDB-lite"/>
    </source>
</evidence>
<feature type="transmembrane region" description="Helical" evidence="2">
    <location>
        <begin position="112"/>
        <end position="134"/>
    </location>
</feature>
<dbReference type="Proteomes" id="UP000193240">
    <property type="component" value="Unassembled WGS sequence"/>
</dbReference>
<dbReference type="PANTHER" id="PTHR38794:SF1">
    <property type="entry name" value="INTEGRAL MEMBRANE PROTEIN"/>
    <property type="match status" value="1"/>
</dbReference>
<gene>
    <name evidence="4" type="ORF">B5807_10059</name>
</gene>
<proteinExistence type="predicted"/>
<organism evidence="4 5">
    <name type="scientific">Epicoccum nigrum</name>
    <name type="common">Soil fungus</name>
    <name type="synonym">Epicoccum purpurascens</name>
    <dbReference type="NCBI Taxonomy" id="105696"/>
    <lineage>
        <taxon>Eukaryota</taxon>
        <taxon>Fungi</taxon>
        <taxon>Dikarya</taxon>
        <taxon>Ascomycota</taxon>
        <taxon>Pezizomycotina</taxon>
        <taxon>Dothideomycetes</taxon>
        <taxon>Pleosporomycetidae</taxon>
        <taxon>Pleosporales</taxon>
        <taxon>Pleosporineae</taxon>
        <taxon>Didymellaceae</taxon>
        <taxon>Epicoccum</taxon>
    </lineage>
</organism>
<accession>A0A1Y2LT62</accession>
<feature type="transmembrane region" description="Helical" evidence="2">
    <location>
        <begin position="223"/>
        <end position="246"/>
    </location>
</feature>
<feature type="transmembrane region" description="Helical" evidence="2">
    <location>
        <begin position="146"/>
        <end position="167"/>
    </location>
</feature>
<sequence length="478" mass="52488">MELGSSSFALSIPVVDELWRRGASSSSDRETTVNVVSWIFLALVISTLITRFAVKLSRRTSKRVVQLDDGFLLLAALFSFGQTLAITMQWRKAAGEHLSDLSPNEQGVYQKAAYASSMLFVANMGCAKISMALVMQKLFVGRVFEYTSYILALFTAGWTISGVLVVAFQCHLPTPWDSSRSSECIDIVAFGNYLASTNIMTEVLLVLVPLAVWTQKSPVGNRLYISAAFWSRLSIVGAVSAQLYFFNASSTSSSFTDSWATTICMQVAQTLSVISACLPGLHPLVAKDMSETSSTHTAQNDDGSRWDAKRFGSISTHISKPSVDSKATHDMHMTFGPLEAPYCHPLATHGLTRSSPSCDSYNFPRIPPSITAPLSPLKPPQNVFNRLVRSSSSLELDPVGSSSRNIDELGCLPAPDWEDTEDEEGSDERRPTSEYVFERSKVVSMPEERTMFEIGKEWTGFVPPLPTPKMLANPPRAF</sequence>
<feature type="region of interest" description="Disordered" evidence="1">
    <location>
        <begin position="395"/>
        <end position="433"/>
    </location>
</feature>
<feature type="domain" description="Rhodopsin" evidence="3">
    <location>
        <begin position="57"/>
        <end position="286"/>
    </location>
</feature>
<protein>
    <recommendedName>
        <fullName evidence="3">Rhodopsin domain-containing protein</fullName>
    </recommendedName>
</protein>
<keyword evidence="2" id="KW-0812">Transmembrane</keyword>
<dbReference type="OMA" id="CHPLATH"/>
<name>A0A1Y2LT62_EPING</name>
<reference evidence="4 5" key="1">
    <citation type="journal article" date="2017" name="Genome Announc.">
        <title>Genome sequence of the saprophytic ascomycete Epicoccum nigrum ICMP 19927 strain isolated from New Zealand.</title>
        <authorList>
            <person name="Fokin M."/>
            <person name="Fleetwood D."/>
            <person name="Weir B.S."/>
            <person name="Villas-Boas S.G."/>
        </authorList>
    </citation>
    <scope>NUCLEOTIDE SEQUENCE [LARGE SCALE GENOMIC DNA]</scope>
    <source>
        <strain evidence="4 5">ICMP 19927</strain>
    </source>
</reference>
<dbReference type="InParanoid" id="A0A1Y2LT62"/>